<feature type="region of interest" description="Disordered" evidence="1">
    <location>
        <begin position="1"/>
        <end position="24"/>
    </location>
</feature>
<keyword evidence="5" id="KW-1185">Reference proteome</keyword>
<dbReference type="Proteomes" id="UP000747542">
    <property type="component" value="Unassembled WGS sequence"/>
</dbReference>
<organism evidence="2 5">
    <name type="scientific">Homarus americanus</name>
    <name type="common">American lobster</name>
    <dbReference type="NCBI Taxonomy" id="6706"/>
    <lineage>
        <taxon>Eukaryota</taxon>
        <taxon>Metazoa</taxon>
        <taxon>Ecdysozoa</taxon>
        <taxon>Arthropoda</taxon>
        <taxon>Crustacea</taxon>
        <taxon>Multicrustacea</taxon>
        <taxon>Malacostraca</taxon>
        <taxon>Eumalacostraca</taxon>
        <taxon>Eucarida</taxon>
        <taxon>Decapoda</taxon>
        <taxon>Pleocyemata</taxon>
        <taxon>Astacidea</taxon>
        <taxon>Nephropoidea</taxon>
        <taxon>Nephropidae</taxon>
        <taxon>Homarus</taxon>
    </lineage>
</organism>
<protein>
    <submittedName>
        <fullName evidence="2">Uncharacterized protein</fullName>
    </submittedName>
</protein>
<dbReference type="EMBL" id="JAHLQT010006036">
    <property type="protein sequence ID" value="KAG7175460.1"/>
    <property type="molecule type" value="Genomic_DNA"/>
</dbReference>
<dbReference type="AlphaFoldDB" id="A0A8J5MKW5"/>
<evidence type="ECO:0000313" key="3">
    <source>
        <dbReference type="EMBL" id="KAG7175460.1"/>
    </source>
</evidence>
<name>A0A8J5MKW5_HOMAM</name>
<evidence type="ECO:0000313" key="2">
    <source>
        <dbReference type="EMBL" id="KAG7155179.1"/>
    </source>
</evidence>
<evidence type="ECO:0000313" key="4">
    <source>
        <dbReference type="EMBL" id="KAG7178305.1"/>
    </source>
</evidence>
<dbReference type="EMBL" id="JAHLQT010042732">
    <property type="protein sequence ID" value="KAG7155179.1"/>
    <property type="molecule type" value="Genomic_DNA"/>
</dbReference>
<sequence length="114" mass="13799">MRQGQFDEIEDQPRPFAEPVYTETTKRTKKRKNFFNESVGTETQLDTHEKFKVDNFYTILDCLRNELEHRVNAYSEIKKLYSFLTEYDSMKLMISKPNWNWLSVPIPVTWKHLF</sequence>
<reference evidence="2" key="1">
    <citation type="journal article" date="2021" name="Sci. Adv.">
        <title>The American lobster genome reveals insights on longevity, neural, and immune adaptations.</title>
        <authorList>
            <person name="Polinski J.M."/>
            <person name="Zimin A.V."/>
            <person name="Clark K.F."/>
            <person name="Kohn A.B."/>
            <person name="Sadowski N."/>
            <person name="Timp W."/>
            <person name="Ptitsyn A."/>
            <person name="Khanna P."/>
            <person name="Romanova D.Y."/>
            <person name="Williams P."/>
            <person name="Greenwood S.J."/>
            <person name="Moroz L.L."/>
            <person name="Walt D.R."/>
            <person name="Bodnar A.G."/>
        </authorList>
    </citation>
    <scope>NUCLEOTIDE SEQUENCE</scope>
    <source>
        <strain evidence="2">GMGI-L3</strain>
        <tissue evidence="3">Heart &amp; testis</tissue>
    </source>
</reference>
<gene>
    <name evidence="3" type="ORF">Hamer_G028093</name>
    <name evidence="4" type="ORF">Hamer_G028371</name>
    <name evidence="2" type="ORF">Hamer_G028896</name>
</gene>
<evidence type="ECO:0000313" key="5">
    <source>
        <dbReference type="Proteomes" id="UP000747542"/>
    </source>
</evidence>
<dbReference type="EMBL" id="JAHLQT010000067">
    <property type="protein sequence ID" value="KAG7178305.1"/>
    <property type="molecule type" value="Genomic_DNA"/>
</dbReference>
<accession>A0A8J5MKW5</accession>
<evidence type="ECO:0000256" key="1">
    <source>
        <dbReference type="SAM" id="MobiDB-lite"/>
    </source>
</evidence>
<comment type="caution">
    <text evidence="2">The sequence shown here is derived from an EMBL/GenBank/DDBJ whole genome shotgun (WGS) entry which is preliminary data.</text>
</comment>
<proteinExistence type="predicted"/>